<proteinExistence type="predicted"/>
<dbReference type="AlphaFoldDB" id="A0A428P8G9"/>
<keyword evidence="3" id="KW-1185">Reference proteome</keyword>
<reference evidence="2 3" key="1">
    <citation type="submission" date="2017-06" db="EMBL/GenBank/DDBJ databases">
        <title>Comparative genomic analysis of Ambrosia Fusariam Clade fungi.</title>
        <authorList>
            <person name="Stajich J.E."/>
            <person name="Carrillo J."/>
            <person name="Kijimoto T."/>
            <person name="Eskalen A."/>
            <person name="O'Donnell K."/>
            <person name="Kasson M."/>
        </authorList>
    </citation>
    <scope>NUCLEOTIDE SEQUENCE [LARGE SCALE GENOMIC DNA]</scope>
    <source>
        <strain evidence="2 3">NRRL62584</strain>
    </source>
</reference>
<dbReference type="EMBL" id="NKCI01000181">
    <property type="protein sequence ID" value="RSL49351.1"/>
    <property type="molecule type" value="Genomic_DNA"/>
</dbReference>
<accession>A0A428P8G9</accession>
<feature type="region of interest" description="Disordered" evidence="1">
    <location>
        <begin position="105"/>
        <end position="185"/>
    </location>
</feature>
<organism evidence="2 3">
    <name type="scientific">Fusarium duplospermum</name>
    <dbReference type="NCBI Taxonomy" id="1325734"/>
    <lineage>
        <taxon>Eukaryota</taxon>
        <taxon>Fungi</taxon>
        <taxon>Dikarya</taxon>
        <taxon>Ascomycota</taxon>
        <taxon>Pezizomycotina</taxon>
        <taxon>Sordariomycetes</taxon>
        <taxon>Hypocreomycetidae</taxon>
        <taxon>Hypocreales</taxon>
        <taxon>Nectriaceae</taxon>
        <taxon>Fusarium</taxon>
        <taxon>Fusarium solani species complex</taxon>
    </lineage>
</organism>
<comment type="caution">
    <text evidence="2">The sequence shown here is derived from an EMBL/GenBank/DDBJ whole genome shotgun (WGS) entry which is preliminary data.</text>
</comment>
<evidence type="ECO:0000313" key="3">
    <source>
        <dbReference type="Proteomes" id="UP000288168"/>
    </source>
</evidence>
<dbReference type="Proteomes" id="UP000288168">
    <property type="component" value="Unassembled WGS sequence"/>
</dbReference>
<name>A0A428P8G9_9HYPO</name>
<dbReference type="OrthoDB" id="10284870at2759"/>
<gene>
    <name evidence="2" type="ORF">CEP54_012479</name>
</gene>
<feature type="compositionally biased region" description="Polar residues" evidence="1">
    <location>
        <begin position="105"/>
        <end position="119"/>
    </location>
</feature>
<protein>
    <submittedName>
        <fullName evidence="2">Uncharacterized protein</fullName>
    </submittedName>
</protein>
<evidence type="ECO:0000313" key="2">
    <source>
        <dbReference type="EMBL" id="RSL49351.1"/>
    </source>
</evidence>
<feature type="region of interest" description="Disordered" evidence="1">
    <location>
        <begin position="1"/>
        <end position="42"/>
    </location>
</feature>
<evidence type="ECO:0000256" key="1">
    <source>
        <dbReference type="SAM" id="MobiDB-lite"/>
    </source>
</evidence>
<sequence>MPQGGYEMHPSGYGNFGTRDAHNQYGTPGEYQTPPIYFNHPQRVVPGRAQEDERYYREPLPPRTRVSAVDQDALLLLSISGEPSSAYQQPLEAQDLAWYHGEATSNVSTGRTSNQTQWHSAAHSYEDGTSRLRQRSGNHSPDREATVSHNPGHHPRHRGMGEFDDNRCRGHHSGYQADGSIGDEE</sequence>
<feature type="compositionally biased region" description="Basic and acidic residues" evidence="1">
    <location>
        <begin position="159"/>
        <end position="168"/>
    </location>
</feature>